<sequence>MSEVARHLANFGAVAPRLRFGPGTRPGELAQPPMPVLWHVVRGRLPMPPHVLLHGSRPIGAGGRKRSRGDSDGEDTDANHRTGGGHVESTSFSVSGPRAVKATSSTRPKLAKS</sequence>
<dbReference type="AlphaFoldDB" id="A0A7S4MQ56"/>
<organism evidence="2">
    <name type="scientific">Odontella aurita</name>
    <dbReference type="NCBI Taxonomy" id="265563"/>
    <lineage>
        <taxon>Eukaryota</taxon>
        <taxon>Sar</taxon>
        <taxon>Stramenopiles</taxon>
        <taxon>Ochrophyta</taxon>
        <taxon>Bacillariophyta</taxon>
        <taxon>Mediophyceae</taxon>
        <taxon>Biddulphiophycidae</taxon>
        <taxon>Eupodiscales</taxon>
        <taxon>Odontellaceae</taxon>
        <taxon>Odontella</taxon>
    </lineage>
</organism>
<gene>
    <name evidence="2" type="ORF">OAUR00152_LOCUS13939</name>
</gene>
<accession>A0A7S4MQ56</accession>
<proteinExistence type="predicted"/>
<evidence type="ECO:0000313" key="2">
    <source>
        <dbReference type="EMBL" id="CAE2236188.1"/>
    </source>
</evidence>
<protein>
    <submittedName>
        <fullName evidence="2">Uncharacterized protein</fullName>
    </submittedName>
</protein>
<evidence type="ECO:0000256" key="1">
    <source>
        <dbReference type="SAM" id="MobiDB-lite"/>
    </source>
</evidence>
<dbReference type="EMBL" id="HBKQ01020609">
    <property type="protein sequence ID" value="CAE2236188.1"/>
    <property type="molecule type" value="Transcribed_RNA"/>
</dbReference>
<name>A0A7S4MQ56_9STRA</name>
<reference evidence="2" key="1">
    <citation type="submission" date="2021-01" db="EMBL/GenBank/DDBJ databases">
        <authorList>
            <person name="Corre E."/>
            <person name="Pelletier E."/>
            <person name="Niang G."/>
            <person name="Scheremetjew M."/>
            <person name="Finn R."/>
            <person name="Kale V."/>
            <person name="Holt S."/>
            <person name="Cochrane G."/>
            <person name="Meng A."/>
            <person name="Brown T."/>
            <person name="Cohen L."/>
        </authorList>
    </citation>
    <scope>NUCLEOTIDE SEQUENCE</scope>
    <source>
        <strain evidence="2">Isolate 1302-5</strain>
    </source>
</reference>
<feature type="region of interest" description="Disordered" evidence="1">
    <location>
        <begin position="49"/>
        <end position="113"/>
    </location>
</feature>